<evidence type="ECO:0000256" key="1">
    <source>
        <dbReference type="SAM" id="Phobius"/>
    </source>
</evidence>
<dbReference type="RefSeq" id="WP_213983707.1">
    <property type="nucleotide sequence ID" value="NZ_JAFMNX010000001.1"/>
</dbReference>
<name>A0ABS5RV01_9HYPH</name>
<accession>A0ABS5RV01</accession>
<evidence type="ECO:0000313" key="2">
    <source>
        <dbReference type="EMBL" id="MBS9720152.1"/>
    </source>
</evidence>
<protein>
    <submittedName>
        <fullName evidence="2">Uncharacterized protein</fullName>
    </submittedName>
</protein>
<sequence>MATEDKDPKDQQDLKESMWSVDFIVPVASTVAIFGALLAIGWRFLLGPS</sequence>
<evidence type="ECO:0000313" key="3">
    <source>
        <dbReference type="Proteomes" id="UP001297272"/>
    </source>
</evidence>
<comment type="caution">
    <text evidence="2">The sequence shown here is derived from an EMBL/GenBank/DDBJ whole genome shotgun (WGS) entry which is preliminary data.</text>
</comment>
<organism evidence="2 3">
    <name type="scientific">Tianweitania aestuarii</name>
    <dbReference type="NCBI Taxonomy" id="2814886"/>
    <lineage>
        <taxon>Bacteria</taxon>
        <taxon>Pseudomonadati</taxon>
        <taxon>Pseudomonadota</taxon>
        <taxon>Alphaproteobacteria</taxon>
        <taxon>Hyphomicrobiales</taxon>
        <taxon>Phyllobacteriaceae</taxon>
        <taxon>Tianweitania</taxon>
    </lineage>
</organism>
<dbReference type="Proteomes" id="UP001297272">
    <property type="component" value="Unassembled WGS sequence"/>
</dbReference>
<keyword evidence="3" id="KW-1185">Reference proteome</keyword>
<keyword evidence="1" id="KW-0472">Membrane</keyword>
<gene>
    <name evidence="2" type="ORF">JYU29_05560</name>
</gene>
<keyword evidence="1" id="KW-0812">Transmembrane</keyword>
<keyword evidence="1" id="KW-1133">Transmembrane helix</keyword>
<reference evidence="2 3" key="1">
    <citation type="submission" date="2021-03" db="EMBL/GenBank/DDBJ databases">
        <title>Tianweitania aestuarii sp. nov., isolated from a tidal flat.</title>
        <authorList>
            <person name="Park S."/>
            <person name="Yoon J.-H."/>
        </authorList>
    </citation>
    <scope>NUCLEOTIDE SEQUENCE [LARGE SCALE GENOMIC DNA]</scope>
    <source>
        <strain evidence="2 3">BSSL-BM11</strain>
    </source>
</reference>
<feature type="transmembrane region" description="Helical" evidence="1">
    <location>
        <begin position="23"/>
        <end position="46"/>
    </location>
</feature>
<proteinExistence type="predicted"/>
<dbReference type="EMBL" id="JAFMNX010000001">
    <property type="protein sequence ID" value="MBS9720152.1"/>
    <property type="molecule type" value="Genomic_DNA"/>
</dbReference>